<feature type="compositionally biased region" description="Acidic residues" evidence="1">
    <location>
        <begin position="15"/>
        <end position="29"/>
    </location>
</feature>
<protein>
    <submittedName>
        <fullName evidence="2">Uncharacterized protein</fullName>
    </submittedName>
</protein>
<feature type="region of interest" description="Disordered" evidence="1">
    <location>
        <begin position="96"/>
        <end position="138"/>
    </location>
</feature>
<dbReference type="EMBL" id="JANPWB010000001">
    <property type="protein sequence ID" value="KAJ1212445.1"/>
    <property type="molecule type" value="Genomic_DNA"/>
</dbReference>
<feature type="region of interest" description="Disordered" evidence="1">
    <location>
        <begin position="1"/>
        <end position="76"/>
    </location>
</feature>
<feature type="compositionally biased region" description="Basic and acidic residues" evidence="1">
    <location>
        <begin position="119"/>
        <end position="138"/>
    </location>
</feature>
<evidence type="ECO:0000256" key="1">
    <source>
        <dbReference type="SAM" id="MobiDB-lite"/>
    </source>
</evidence>
<dbReference type="AlphaFoldDB" id="A0AAV7WJK8"/>
<sequence length="138" mass="15179">MIPGSIKLDNGPQDREDENIENATEENATEDAKKGEETMDTIGARAEGRAGNSDVPTERTGPVQKDSSEETHNYRQVPGGVWLNKVRSLFKGQCKETQKSWDGEEGLRGEQLGGVERGVAGREREGPGRTEKRALQQK</sequence>
<feature type="compositionally biased region" description="Basic and acidic residues" evidence="1">
    <location>
        <begin position="96"/>
        <end position="108"/>
    </location>
</feature>
<accession>A0AAV7WJK8</accession>
<reference evidence="2" key="1">
    <citation type="journal article" date="2022" name="bioRxiv">
        <title>Sequencing and chromosome-scale assembly of the giantPleurodeles waltlgenome.</title>
        <authorList>
            <person name="Brown T."/>
            <person name="Elewa A."/>
            <person name="Iarovenko S."/>
            <person name="Subramanian E."/>
            <person name="Araus A.J."/>
            <person name="Petzold A."/>
            <person name="Susuki M."/>
            <person name="Suzuki K.-i.T."/>
            <person name="Hayashi T."/>
            <person name="Toyoda A."/>
            <person name="Oliveira C."/>
            <person name="Osipova E."/>
            <person name="Leigh N.D."/>
            <person name="Simon A."/>
            <person name="Yun M.H."/>
        </authorList>
    </citation>
    <scope>NUCLEOTIDE SEQUENCE</scope>
    <source>
        <strain evidence="2">20211129_DDA</strain>
        <tissue evidence="2">Liver</tissue>
    </source>
</reference>
<dbReference type="Proteomes" id="UP001066276">
    <property type="component" value="Chromosome 1_1"/>
</dbReference>
<organism evidence="2 3">
    <name type="scientific">Pleurodeles waltl</name>
    <name type="common">Iberian ribbed newt</name>
    <dbReference type="NCBI Taxonomy" id="8319"/>
    <lineage>
        <taxon>Eukaryota</taxon>
        <taxon>Metazoa</taxon>
        <taxon>Chordata</taxon>
        <taxon>Craniata</taxon>
        <taxon>Vertebrata</taxon>
        <taxon>Euteleostomi</taxon>
        <taxon>Amphibia</taxon>
        <taxon>Batrachia</taxon>
        <taxon>Caudata</taxon>
        <taxon>Salamandroidea</taxon>
        <taxon>Salamandridae</taxon>
        <taxon>Pleurodelinae</taxon>
        <taxon>Pleurodeles</taxon>
    </lineage>
</organism>
<comment type="caution">
    <text evidence="2">The sequence shown here is derived from an EMBL/GenBank/DDBJ whole genome shotgun (WGS) entry which is preliminary data.</text>
</comment>
<name>A0AAV7WJK8_PLEWA</name>
<gene>
    <name evidence="2" type="ORF">NDU88_000105</name>
</gene>
<evidence type="ECO:0000313" key="3">
    <source>
        <dbReference type="Proteomes" id="UP001066276"/>
    </source>
</evidence>
<evidence type="ECO:0000313" key="2">
    <source>
        <dbReference type="EMBL" id="KAJ1212445.1"/>
    </source>
</evidence>
<keyword evidence="3" id="KW-1185">Reference proteome</keyword>
<proteinExistence type="predicted"/>